<dbReference type="GO" id="GO:0016740">
    <property type="term" value="F:transferase activity"/>
    <property type="evidence" value="ECO:0007669"/>
    <property type="project" value="UniProtKB-KW"/>
</dbReference>
<reference evidence="2 3" key="1">
    <citation type="submission" date="2020-08" db="EMBL/GenBank/DDBJ databases">
        <title>Genomic Encyclopedia of Type Strains, Phase IV (KMG-IV): sequencing the most valuable type-strain genomes for metagenomic binning, comparative biology and taxonomic classification.</title>
        <authorList>
            <person name="Goeker M."/>
        </authorList>
    </citation>
    <scope>NUCLEOTIDE SEQUENCE [LARGE SCALE GENOMIC DNA]</scope>
    <source>
        <strain evidence="2 3">DSM 29514</strain>
    </source>
</reference>
<dbReference type="EMBL" id="JACIEC010000001">
    <property type="protein sequence ID" value="MBB4141701.1"/>
    <property type="molecule type" value="Genomic_DNA"/>
</dbReference>
<proteinExistence type="predicted"/>
<evidence type="ECO:0000259" key="1">
    <source>
        <dbReference type="Pfam" id="PF01755"/>
    </source>
</evidence>
<organism evidence="2 3">
    <name type="scientific">Rhizobium rhizoryzae</name>
    <dbReference type="NCBI Taxonomy" id="451876"/>
    <lineage>
        <taxon>Bacteria</taxon>
        <taxon>Pseudomonadati</taxon>
        <taxon>Pseudomonadota</taxon>
        <taxon>Alphaproteobacteria</taxon>
        <taxon>Hyphomicrobiales</taxon>
        <taxon>Rhizobiaceae</taxon>
        <taxon>Rhizobium/Agrobacterium group</taxon>
        <taxon>Rhizobium</taxon>
    </lineage>
</organism>
<protein>
    <submittedName>
        <fullName evidence="2">Glycosyl transferase family 25</fullName>
    </submittedName>
</protein>
<keyword evidence="2" id="KW-0808">Transferase</keyword>
<evidence type="ECO:0000313" key="2">
    <source>
        <dbReference type="EMBL" id="MBB4141701.1"/>
    </source>
</evidence>
<dbReference type="Proteomes" id="UP000519897">
    <property type="component" value="Unassembled WGS sequence"/>
</dbReference>
<dbReference type="Pfam" id="PF01755">
    <property type="entry name" value="Glyco_transf_25"/>
    <property type="match status" value="1"/>
</dbReference>
<feature type="domain" description="Glycosyl transferase family 25" evidence="1">
    <location>
        <begin position="2"/>
        <end position="175"/>
    </location>
</feature>
<accession>A0A7W6LET7</accession>
<comment type="caution">
    <text evidence="2">The sequence shown here is derived from an EMBL/GenBank/DDBJ whole genome shotgun (WGS) entry which is preliminary data.</text>
</comment>
<keyword evidence="3" id="KW-1185">Reference proteome</keyword>
<dbReference type="RefSeq" id="WP_165135284.1">
    <property type="nucleotide sequence ID" value="NZ_CP049250.1"/>
</dbReference>
<name>A0A7W6LET7_9HYPH</name>
<dbReference type="AlphaFoldDB" id="A0A7W6LET7"/>
<sequence length="269" mass="30098">MQVFVINLDRATDRMQRMRTLLDGLGLAWARIPAVDGKALEPEALRTWSAARDDGSLILTPGEVGILLSQRQAWQNTVEQDKPCVVLEDDVHIADSARHWLAHTDWLPADADIVKFETTLRPVSVDRQAINVGSGLRLARLRSGHLGLAGYIITPKAALRLLKAIGQSAHAVDHLVFDPVSPLFDELVIYQTLPALCIQDQFLPSHQVGLGGEIERAWAVEKKKQKRTLLQKLGREVQRLASQAAFAWRGNRFNPSSRLRNLRVPFHRP</sequence>
<evidence type="ECO:0000313" key="3">
    <source>
        <dbReference type="Proteomes" id="UP000519897"/>
    </source>
</evidence>
<dbReference type="CDD" id="cd06532">
    <property type="entry name" value="Glyco_transf_25"/>
    <property type="match status" value="1"/>
</dbReference>
<gene>
    <name evidence="2" type="ORF">GGQ72_000200</name>
</gene>
<dbReference type="InterPro" id="IPR002654">
    <property type="entry name" value="Glyco_trans_25"/>
</dbReference>